<dbReference type="AlphaFoldDB" id="A0AAV6K4W0"/>
<keyword evidence="1" id="KW-0812">Transmembrane</keyword>
<dbReference type="EMBL" id="JACTNZ010000005">
    <property type="protein sequence ID" value="KAG5547495.1"/>
    <property type="molecule type" value="Genomic_DNA"/>
</dbReference>
<organism evidence="2 3">
    <name type="scientific">Rhododendron griersonianum</name>
    <dbReference type="NCBI Taxonomy" id="479676"/>
    <lineage>
        <taxon>Eukaryota</taxon>
        <taxon>Viridiplantae</taxon>
        <taxon>Streptophyta</taxon>
        <taxon>Embryophyta</taxon>
        <taxon>Tracheophyta</taxon>
        <taxon>Spermatophyta</taxon>
        <taxon>Magnoliopsida</taxon>
        <taxon>eudicotyledons</taxon>
        <taxon>Gunneridae</taxon>
        <taxon>Pentapetalae</taxon>
        <taxon>asterids</taxon>
        <taxon>Ericales</taxon>
        <taxon>Ericaceae</taxon>
        <taxon>Ericoideae</taxon>
        <taxon>Rhodoreae</taxon>
        <taxon>Rhododendron</taxon>
    </lineage>
</organism>
<name>A0AAV6K4W0_9ERIC</name>
<reference evidence="2" key="1">
    <citation type="submission" date="2020-08" db="EMBL/GenBank/DDBJ databases">
        <title>Plant Genome Project.</title>
        <authorList>
            <person name="Zhang R.-G."/>
        </authorList>
    </citation>
    <scope>NUCLEOTIDE SEQUENCE</scope>
    <source>
        <strain evidence="2">WSP0</strain>
        <tissue evidence="2">Leaf</tissue>
    </source>
</reference>
<proteinExistence type="predicted"/>
<evidence type="ECO:0000313" key="2">
    <source>
        <dbReference type="EMBL" id="KAG5547495.1"/>
    </source>
</evidence>
<evidence type="ECO:0000256" key="1">
    <source>
        <dbReference type="SAM" id="Phobius"/>
    </source>
</evidence>
<gene>
    <name evidence="2" type="ORF">RHGRI_013250</name>
</gene>
<keyword evidence="1" id="KW-1133">Transmembrane helix</keyword>
<comment type="caution">
    <text evidence="2">The sequence shown here is derived from an EMBL/GenBank/DDBJ whole genome shotgun (WGS) entry which is preliminary data.</text>
</comment>
<protein>
    <submittedName>
        <fullName evidence="2">Uncharacterized protein</fullName>
    </submittedName>
</protein>
<evidence type="ECO:0000313" key="3">
    <source>
        <dbReference type="Proteomes" id="UP000823749"/>
    </source>
</evidence>
<dbReference type="Proteomes" id="UP000823749">
    <property type="component" value="Chromosome 5"/>
</dbReference>
<sequence>MLGNSPCRRFLRTSRQFRPPQKIRQLAIKGKEEVDRVLTKQASASVFGSLVCLSFLLVEFIILLSLFFVKELTYCSVDCEAPVLFSGYVVRSDGIVATSTNCLSHLKGTEHKVRFGRKTL</sequence>
<feature type="transmembrane region" description="Helical" evidence="1">
    <location>
        <begin position="46"/>
        <end position="69"/>
    </location>
</feature>
<accession>A0AAV6K4W0</accession>
<keyword evidence="1" id="KW-0472">Membrane</keyword>
<keyword evidence="3" id="KW-1185">Reference proteome</keyword>